<protein>
    <submittedName>
        <fullName evidence="2">Uncharacterized protein</fullName>
    </submittedName>
</protein>
<evidence type="ECO:0000313" key="2">
    <source>
        <dbReference type="EMBL" id="KAH3749886.1"/>
    </source>
</evidence>
<organism evidence="2 3">
    <name type="scientific">Dreissena polymorpha</name>
    <name type="common">Zebra mussel</name>
    <name type="synonym">Mytilus polymorpha</name>
    <dbReference type="NCBI Taxonomy" id="45954"/>
    <lineage>
        <taxon>Eukaryota</taxon>
        <taxon>Metazoa</taxon>
        <taxon>Spiralia</taxon>
        <taxon>Lophotrochozoa</taxon>
        <taxon>Mollusca</taxon>
        <taxon>Bivalvia</taxon>
        <taxon>Autobranchia</taxon>
        <taxon>Heteroconchia</taxon>
        <taxon>Euheterodonta</taxon>
        <taxon>Imparidentia</taxon>
        <taxon>Neoheterodontei</taxon>
        <taxon>Myida</taxon>
        <taxon>Dreissenoidea</taxon>
        <taxon>Dreissenidae</taxon>
        <taxon>Dreissena</taxon>
    </lineage>
</organism>
<reference evidence="2" key="2">
    <citation type="submission" date="2020-11" db="EMBL/GenBank/DDBJ databases">
        <authorList>
            <person name="McCartney M.A."/>
            <person name="Auch B."/>
            <person name="Kono T."/>
            <person name="Mallez S."/>
            <person name="Becker A."/>
            <person name="Gohl D.M."/>
            <person name="Silverstein K.A.T."/>
            <person name="Koren S."/>
            <person name="Bechman K.B."/>
            <person name="Herman A."/>
            <person name="Abrahante J.E."/>
            <person name="Garbe J."/>
        </authorList>
    </citation>
    <scope>NUCLEOTIDE SEQUENCE</scope>
    <source>
        <strain evidence="2">Duluth1</strain>
        <tissue evidence="2">Whole animal</tissue>
    </source>
</reference>
<dbReference type="Proteomes" id="UP000828390">
    <property type="component" value="Unassembled WGS sequence"/>
</dbReference>
<comment type="caution">
    <text evidence="2">The sequence shown here is derived from an EMBL/GenBank/DDBJ whole genome shotgun (WGS) entry which is preliminary data.</text>
</comment>
<gene>
    <name evidence="2" type="ORF">DPMN_184401</name>
</gene>
<name>A0A9D4DIQ0_DREPO</name>
<feature type="compositionally biased region" description="Low complexity" evidence="1">
    <location>
        <begin position="34"/>
        <end position="46"/>
    </location>
</feature>
<dbReference type="EMBL" id="JAIWYP010000010">
    <property type="protein sequence ID" value="KAH3749886.1"/>
    <property type="molecule type" value="Genomic_DNA"/>
</dbReference>
<evidence type="ECO:0000256" key="1">
    <source>
        <dbReference type="SAM" id="MobiDB-lite"/>
    </source>
</evidence>
<proteinExistence type="predicted"/>
<dbReference type="AlphaFoldDB" id="A0A9D4DIQ0"/>
<evidence type="ECO:0000313" key="3">
    <source>
        <dbReference type="Proteomes" id="UP000828390"/>
    </source>
</evidence>
<feature type="compositionally biased region" description="Polar residues" evidence="1">
    <location>
        <begin position="52"/>
        <end position="63"/>
    </location>
</feature>
<reference evidence="2" key="1">
    <citation type="journal article" date="2019" name="bioRxiv">
        <title>The Genome of the Zebra Mussel, Dreissena polymorpha: A Resource for Invasive Species Research.</title>
        <authorList>
            <person name="McCartney M.A."/>
            <person name="Auch B."/>
            <person name="Kono T."/>
            <person name="Mallez S."/>
            <person name="Zhang Y."/>
            <person name="Obille A."/>
            <person name="Becker A."/>
            <person name="Abrahante J.E."/>
            <person name="Garbe J."/>
            <person name="Badalamenti J.P."/>
            <person name="Herman A."/>
            <person name="Mangelson H."/>
            <person name="Liachko I."/>
            <person name="Sullivan S."/>
            <person name="Sone E.D."/>
            <person name="Koren S."/>
            <person name="Silverstein K.A.T."/>
            <person name="Beckman K.B."/>
            <person name="Gohl D.M."/>
        </authorList>
    </citation>
    <scope>NUCLEOTIDE SEQUENCE</scope>
    <source>
        <strain evidence="2">Duluth1</strain>
        <tissue evidence="2">Whole animal</tissue>
    </source>
</reference>
<accession>A0A9D4DIQ0</accession>
<sequence>MSLPRTRTYLDIPYVSHALYARRISLTGLRCANTRTTTTQRSASRARCAEKPSSSGQSYSAIK</sequence>
<feature type="region of interest" description="Disordered" evidence="1">
    <location>
        <begin position="34"/>
        <end position="63"/>
    </location>
</feature>
<keyword evidence="3" id="KW-1185">Reference proteome</keyword>